<feature type="modified residue" description="4-aspartylphosphate" evidence="2">
    <location>
        <position position="58"/>
    </location>
</feature>
<dbReference type="InterPro" id="IPR001789">
    <property type="entry name" value="Sig_transdc_resp-reg_receiver"/>
</dbReference>
<proteinExistence type="predicted"/>
<dbReference type="InterPro" id="IPR043128">
    <property type="entry name" value="Rev_trsase/Diguanyl_cyclase"/>
</dbReference>
<dbReference type="SUPFAM" id="SSF55785">
    <property type="entry name" value="PYP-like sensor domain (PAS domain)"/>
    <property type="match status" value="1"/>
</dbReference>
<dbReference type="Gene3D" id="3.40.50.2300">
    <property type="match status" value="1"/>
</dbReference>
<dbReference type="GO" id="GO:0000160">
    <property type="term" value="P:phosphorelay signal transduction system"/>
    <property type="evidence" value="ECO:0007669"/>
    <property type="project" value="InterPro"/>
</dbReference>
<evidence type="ECO:0000256" key="2">
    <source>
        <dbReference type="PROSITE-ProRule" id="PRU00169"/>
    </source>
</evidence>
<dbReference type="PROSITE" id="PS50883">
    <property type="entry name" value="EAL"/>
    <property type="match status" value="1"/>
</dbReference>
<comment type="catalytic activity">
    <reaction evidence="1">
        <text>3',3'-c-di-GMP + H2O = 5'-phosphoguanylyl(3'-&gt;5')guanosine + H(+)</text>
        <dbReference type="Rhea" id="RHEA:24902"/>
        <dbReference type="ChEBI" id="CHEBI:15377"/>
        <dbReference type="ChEBI" id="CHEBI:15378"/>
        <dbReference type="ChEBI" id="CHEBI:58754"/>
        <dbReference type="ChEBI" id="CHEBI:58805"/>
        <dbReference type="EC" id="3.1.4.52"/>
    </reaction>
    <physiologicalReaction direction="left-to-right" evidence="1">
        <dbReference type="Rhea" id="RHEA:24903"/>
    </physiologicalReaction>
</comment>
<evidence type="ECO:0000313" key="6">
    <source>
        <dbReference type="EMBL" id="XBH02201.1"/>
    </source>
</evidence>
<dbReference type="Gene3D" id="3.20.20.450">
    <property type="entry name" value="EAL domain"/>
    <property type="match status" value="1"/>
</dbReference>
<dbReference type="GO" id="GO:0071732">
    <property type="term" value="P:cellular response to nitric oxide"/>
    <property type="evidence" value="ECO:0007669"/>
    <property type="project" value="UniProtKB-ARBA"/>
</dbReference>
<dbReference type="InterPro" id="IPR000160">
    <property type="entry name" value="GGDEF_dom"/>
</dbReference>
<accession>A0AAU7CAK3</accession>
<evidence type="ECO:0000259" key="5">
    <source>
        <dbReference type="PROSITE" id="PS50887"/>
    </source>
</evidence>
<evidence type="ECO:0000256" key="1">
    <source>
        <dbReference type="ARBA" id="ARBA00051114"/>
    </source>
</evidence>
<gene>
    <name evidence="6" type="ORF">V5E97_28265</name>
</gene>
<dbReference type="PROSITE" id="PS50887">
    <property type="entry name" value="GGDEF"/>
    <property type="match status" value="1"/>
</dbReference>
<dbReference type="GO" id="GO:0071111">
    <property type="term" value="F:cyclic-guanylate-specific phosphodiesterase activity"/>
    <property type="evidence" value="ECO:0007669"/>
    <property type="project" value="UniProtKB-EC"/>
</dbReference>
<feature type="domain" description="EAL" evidence="4">
    <location>
        <begin position="522"/>
        <end position="778"/>
    </location>
</feature>
<dbReference type="PROSITE" id="PS50110">
    <property type="entry name" value="RESPONSE_REGULATORY"/>
    <property type="match status" value="1"/>
</dbReference>
<dbReference type="InterPro" id="IPR011006">
    <property type="entry name" value="CheY-like_superfamily"/>
</dbReference>
<dbReference type="EMBL" id="CP155447">
    <property type="protein sequence ID" value="XBH02201.1"/>
    <property type="molecule type" value="Genomic_DNA"/>
</dbReference>
<dbReference type="CDD" id="cd01949">
    <property type="entry name" value="GGDEF"/>
    <property type="match status" value="1"/>
</dbReference>
<name>A0AAU7CAK3_9BACT</name>
<protein>
    <submittedName>
        <fullName evidence="6">EAL domain-containing protein</fullName>
    </submittedName>
</protein>
<dbReference type="AlphaFoldDB" id="A0AAU7CAK3"/>
<sequence>MMNERRLIRILVVEDSPTQIRKLQIILNALGYEVEVACDAASGLDRFGESDFDLVLSDVIMPGLSGYDLCREIKKTSRGREVPVVLLTSLKKPIDVIRGLGCGADNYIAKPFQDKDFAGRIQAILAAKSARALSRGEVHASDGDDVYFMGDKLTISSSKAQILDFLGSTFEDLVHARQREFEGALAQERQNAIADAYRIREELALKEKETLRQSHQFLQSTLDALTSGVAILDASGTILAVNTAWHRFGSEVLMAGMAGDVGTNYLNVCRSASWEHAKEWAAIAAGFRAVVSLRRDEYSQEYRCHSAGKPRWFSIRMTRFGDSAPIHVVVALEDITQRKAAEEQLLHEAYHDSLTGLPNRTLFSDRLQQAAARSKRTASALFAVLFLDLDGFKIVNDSLGHMVGDQLLVMIGQRLSHGVREVDTVARLGGDEFAVLMNDLGADSDAVRLAERIQESLAAPFTLGTHEIFTSASIGIALSSSDYEQPTELLRDADTAMYRAKAVGKAHHVVFDKGMHTRVMARLRLETDLRRAIERNEFYLEYQPIVLLESGRVTGFEALIRWNHPERGLVSPGEFIPAAEESGLVVPLDLWVLREGCRQMSTWRAKFRPDGPWSISVNLSGRHFTEPGLIDQIDQILQETELDGRWLRLEITESAIMEHTESAIAMIRQIRERGVGLSMDDFGTGYSSLSYLHKFAFDILKIDRSFVSRIGPHGKHSEIVATIVTLAHSLGMKVVAEGVETREQSEYLRALSCQYGQGYYFSKPVRFEVAEAILERQVALDSCALP</sequence>
<dbReference type="SUPFAM" id="SSF52172">
    <property type="entry name" value="CheY-like"/>
    <property type="match status" value="1"/>
</dbReference>
<dbReference type="SMART" id="SM00448">
    <property type="entry name" value="REC"/>
    <property type="match status" value="1"/>
</dbReference>
<dbReference type="PANTHER" id="PTHR44757">
    <property type="entry name" value="DIGUANYLATE CYCLASE DGCP"/>
    <property type="match status" value="1"/>
</dbReference>
<keyword evidence="2" id="KW-0597">Phosphoprotein</keyword>
<feature type="domain" description="Response regulatory" evidence="3">
    <location>
        <begin position="9"/>
        <end position="125"/>
    </location>
</feature>
<dbReference type="InterPro" id="IPR035965">
    <property type="entry name" value="PAS-like_dom_sf"/>
</dbReference>
<dbReference type="InterPro" id="IPR029787">
    <property type="entry name" value="Nucleotide_cyclase"/>
</dbReference>
<dbReference type="PANTHER" id="PTHR44757:SF2">
    <property type="entry name" value="BIOFILM ARCHITECTURE MAINTENANCE PROTEIN MBAA"/>
    <property type="match status" value="1"/>
</dbReference>
<dbReference type="InterPro" id="IPR013656">
    <property type="entry name" value="PAS_4"/>
</dbReference>
<organism evidence="6">
    <name type="scientific">Singulisphaera sp. Ch08</name>
    <dbReference type="NCBI Taxonomy" id="3120278"/>
    <lineage>
        <taxon>Bacteria</taxon>
        <taxon>Pseudomonadati</taxon>
        <taxon>Planctomycetota</taxon>
        <taxon>Planctomycetia</taxon>
        <taxon>Isosphaerales</taxon>
        <taxon>Isosphaeraceae</taxon>
        <taxon>Singulisphaera</taxon>
    </lineage>
</organism>
<dbReference type="InterPro" id="IPR001633">
    <property type="entry name" value="EAL_dom"/>
</dbReference>
<dbReference type="SUPFAM" id="SSF55073">
    <property type="entry name" value="Nucleotide cyclase"/>
    <property type="match status" value="1"/>
</dbReference>
<evidence type="ECO:0000259" key="4">
    <source>
        <dbReference type="PROSITE" id="PS50883"/>
    </source>
</evidence>
<dbReference type="Pfam" id="PF08448">
    <property type="entry name" value="PAS_4"/>
    <property type="match status" value="1"/>
</dbReference>
<dbReference type="InterPro" id="IPR052155">
    <property type="entry name" value="Biofilm_reg_signaling"/>
</dbReference>
<dbReference type="Pfam" id="PF00990">
    <property type="entry name" value="GGDEF"/>
    <property type="match status" value="1"/>
</dbReference>
<feature type="domain" description="GGDEF" evidence="5">
    <location>
        <begin position="380"/>
        <end position="513"/>
    </location>
</feature>
<dbReference type="Pfam" id="PF00072">
    <property type="entry name" value="Response_reg"/>
    <property type="match status" value="1"/>
</dbReference>
<reference evidence="6" key="1">
    <citation type="submission" date="2024-05" db="EMBL/GenBank/DDBJ databases">
        <title>Planctomycetes of the genus Singulisphaera possess chitinolytic capabilities.</title>
        <authorList>
            <person name="Ivanova A."/>
        </authorList>
    </citation>
    <scope>NUCLEOTIDE SEQUENCE</scope>
    <source>
        <strain evidence="6">Ch08T</strain>
    </source>
</reference>
<dbReference type="RefSeq" id="WP_406694943.1">
    <property type="nucleotide sequence ID" value="NZ_CP155447.1"/>
</dbReference>
<dbReference type="Gene3D" id="3.30.70.270">
    <property type="match status" value="1"/>
</dbReference>
<dbReference type="SMART" id="SM00052">
    <property type="entry name" value="EAL"/>
    <property type="match status" value="1"/>
</dbReference>
<evidence type="ECO:0000259" key="3">
    <source>
        <dbReference type="PROSITE" id="PS50110"/>
    </source>
</evidence>
<dbReference type="InterPro" id="IPR035919">
    <property type="entry name" value="EAL_sf"/>
</dbReference>
<dbReference type="Gene3D" id="3.30.450.20">
    <property type="entry name" value="PAS domain"/>
    <property type="match status" value="1"/>
</dbReference>
<dbReference type="SMART" id="SM00267">
    <property type="entry name" value="GGDEF"/>
    <property type="match status" value="1"/>
</dbReference>
<dbReference type="Pfam" id="PF00563">
    <property type="entry name" value="EAL"/>
    <property type="match status" value="1"/>
</dbReference>
<dbReference type="FunFam" id="3.20.20.450:FF:000001">
    <property type="entry name" value="Cyclic di-GMP phosphodiesterase yahA"/>
    <property type="match status" value="1"/>
</dbReference>
<dbReference type="FunFam" id="3.30.70.270:FF:000001">
    <property type="entry name" value="Diguanylate cyclase domain protein"/>
    <property type="match status" value="1"/>
</dbReference>
<dbReference type="CDD" id="cd01948">
    <property type="entry name" value="EAL"/>
    <property type="match status" value="1"/>
</dbReference>
<dbReference type="SUPFAM" id="SSF141868">
    <property type="entry name" value="EAL domain-like"/>
    <property type="match status" value="1"/>
</dbReference>
<dbReference type="NCBIfam" id="TIGR00254">
    <property type="entry name" value="GGDEF"/>
    <property type="match status" value="1"/>
</dbReference>